<reference evidence="1 2" key="1">
    <citation type="submission" date="2024-06" db="EMBL/GenBank/DDBJ databases">
        <title>The draft genome of Grus japonensis, version 3.</title>
        <authorList>
            <person name="Nabeshima K."/>
            <person name="Suzuki S."/>
            <person name="Onuma M."/>
        </authorList>
    </citation>
    <scope>NUCLEOTIDE SEQUENCE [LARGE SCALE GENOMIC DNA]</scope>
    <source>
        <strain evidence="1 2">451A</strain>
    </source>
</reference>
<gene>
    <name evidence="1" type="ORF">GRJ2_001045300</name>
</gene>
<name>A0ABC9WK16_GRUJA</name>
<dbReference type="PANTHER" id="PTHR33332">
    <property type="entry name" value="REVERSE TRANSCRIPTASE DOMAIN-CONTAINING PROTEIN"/>
    <property type="match status" value="1"/>
</dbReference>
<dbReference type="EMBL" id="BAAFJT010000003">
    <property type="protein sequence ID" value="GAB0185800.1"/>
    <property type="molecule type" value="Genomic_DNA"/>
</dbReference>
<dbReference type="PRINTS" id="PR01345">
    <property type="entry name" value="CERVTRCPTASE"/>
</dbReference>
<organism evidence="1 2">
    <name type="scientific">Grus japonensis</name>
    <name type="common">Japanese crane</name>
    <name type="synonym">Red-crowned crane</name>
    <dbReference type="NCBI Taxonomy" id="30415"/>
    <lineage>
        <taxon>Eukaryota</taxon>
        <taxon>Metazoa</taxon>
        <taxon>Chordata</taxon>
        <taxon>Craniata</taxon>
        <taxon>Vertebrata</taxon>
        <taxon>Euteleostomi</taxon>
        <taxon>Archelosauria</taxon>
        <taxon>Archosauria</taxon>
        <taxon>Dinosauria</taxon>
        <taxon>Saurischia</taxon>
        <taxon>Theropoda</taxon>
        <taxon>Coelurosauria</taxon>
        <taxon>Aves</taxon>
        <taxon>Neognathae</taxon>
        <taxon>Neoaves</taxon>
        <taxon>Gruiformes</taxon>
        <taxon>Gruidae</taxon>
        <taxon>Grus</taxon>
    </lineage>
</organism>
<accession>A0ABC9WK16</accession>
<sequence>MKFIKEKCKVLHLEKNKPRHQCVLVATQLESSLAEKDLGVLVDTRLDMSQQHALAAKKANGVLGCIRQSIASRLREVILPLYSALARPHLVYCIQFWAPQYKRDMDILERVQQRATRMIKGLEHLSCEERLRELGLFSQEEDRGISAISINT</sequence>
<dbReference type="AlphaFoldDB" id="A0ABC9WK16"/>
<keyword evidence="2" id="KW-1185">Reference proteome</keyword>
<comment type="caution">
    <text evidence="1">The sequence shown here is derived from an EMBL/GenBank/DDBJ whole genome shotgun (WGS) entry which is preliminary data.</text>
</comment>
<protein>
    <submittedName>
        <fullName evidence="1">Uncharacterized protein</fullName>
    </submittedName>
</protein>
<dbReference type="Proteomes" id="UP001623348">
    <property type="component" value="Unassembled WGS sequence"/>
</dbReference>
<evidence type="ECO:0000313" key="2">
    <source>
        <dbReference type="Proteomes" id="UP001623348"/>
    </source>
</evidence>
<evidence type="ECO:0000313" key="1">
    <source>
        <dbReference type="EMBL" id="GAB0185800.1"/>
    </source>
</evidence>
<proteinExistence type="predicted"/>